<feature type="binding site" evidence="7">
    <location>
        <position position="34"/>
    </location>
    <ligand>
        <name>Fe-coproporphyrin III</name>
        <dbReference type="ChEBI" id="CHEBI:68438"/>
    </ligand>
</feature>
<evidence type="ECO:0000256" key="2">
    <source>
        <dbReference type="ARBA" id="ARBA00023004"/>
    </source>
</evidence>
<feature type="binding site" evidence="7">
    <location>
        <position position="128"/>
    </location>
    <ligand>
        <name>Fe-coproporphyrin III</name>
        <dbReference type="ChEBI" id="CHEBI:68438"/>
    </ligand>
</feature>
<keyword evidence="5 7" id="KW-0627">Porphyrin biosynthesis</keyword>
<feature type="binding site" description="axial binding residue" evidence="7">
    <location>
        <position position="17"/>
    </location>
    <ligand>
        <name>Fe-coproporphyrin III</name>
        <dbReference type="ChEBI" id="CHEBI:68438"/>
    </ligand>
    <ligandPart>
        <name>Fe</name>
        <dbReference type="ChEBI" id="CHEBI:18248"/>
    </ligandPart>
</feature>
<dbReference type="GO" id="GO:0046872">
    <property type="term" value="F:metal ion binding"/>
    <property type="evidence" value="ECO:0007669"/>
    <property type="project" value="UniProtKB-UniRule"/>
</dbReference>
<keyword evidence="4 7" id="KW-0456">Lyase</keyword>
<proteinExistence type="inferred from homology"/>
<dbReference type="Pfam" id="PF00762">
    <property type="entry name" value="Ferrochelatase"/>
    <property type="match status" value="1"/>
</dbReference>
<comment type="function">
    <text evidence="7 8">Involved in coproporphyrin-dependent heme b biosynthesis. Catalyzes the insertion of ferrous iron into coproporphyrin III to form Fe-coproporphyrin III.</text>
</comment>
<sequence>MTDHTSIKKIGILVMSYGTPASMDDIERYYTHIRHGRRPSDAELADLTRRYAAIGGTFPLRDNTAKQVEALRGKLHARYPGRFDVREGLKHAEPFIEDTVRAFHEEGLERLAGIVLAPHYSTMSVETYLTRAREEADKYGMESVFVRSYHDHPLFIQALAERVEDSVKALQADRPGQKIKVLFSAHSLPKRILNENDPYVDELMMTSRLVAEAAGIEDWSFVWQSAGSTREPWLGPDILEVLPSLKDEGYALVLVAPVGFVSEHLEVLYDLDQEALSRGEELGLTVRRTRMLGTDPRFIETLLSKLEEVLGSWLQEEGVSRAL</sequence>
<dbReference type="InterPro" id="IPR001015">
    <property type="entry name" value="Ferrochelatase"/>
</dbReference>
<evidence type="ECO:0000256" key="4">
    <source>
        <dbReference type="ARBA" id="ARBA00023239"/>
    </source>
</evidence>
<comment type="caution">
    <text evidence="7">Lacks conserved residue(s) required for the propagation of feature annotation.</text>
</comment>
<comment type="catalytic activity">
    <reaction evidence="6">
        <text>Fe-coproporphyrin III + 2 H(+) = coproporphyrin III + Fe(2+)</text>
        <dbReference type="Rhea" id="RHEA:49572"/>
        <dbReference type="ChEBI" id="CHEBI:15378"/>
        <dbReference type="ChEBI" id="CHEBI:29033"/>
        <dbReference type="ChEBI" id="CHEBI:68438"/>
        <dbReference type="ChEBI" id="CHEBI:131725"/>
        <dbReference type="EC" id="4.99.1.9"/>
    </reaction>
    <physiologicalReaction direction="right-to-left" evidence="6">
        <dbReference type="Rhea" id="RHEA:49574"/>
    </physiologicalReaction>
</comment>
<keyword evidence="2 7" id="KW-0408">Iron</keyword>
<dbReference type="InterPro" id="IPR019772">
    <property type="entry name" value="Ferrochelatase_AS"/>
</dbReference>
<dbReference type="EMBL" id="PEBX01000007">
    <property type="protein sequence ID" value="PTQ57448.1"/>
    <property type="molecule type" value="Genomic_DNA"/>
</dbReference>
<name>A0A2R6Y458_9BACL</name>
<keyword evidence="3 7" id="KW-0350">Heme biosynthesis</keyword>
<evidence type="ECO:0000256" key="5">
    <source>
        <dbReference type="ARBA" id="ARBA00023244"/>
    </source>
</evidence>
<dbReference type="InterPro" id="IPR033644">
    <property type="entry name" value="Ferrochelatase_C"/>
</dbReference>
<dbReference type="CDD" id="cd00419">
    <property type="entry name" value="Ferrochelatase_C"/>
    <property type="match status" value="1"/>
</dbReference>
<feature type="binding site" evidence="7">
    <location>
        <position position="266"/>
    </location>
    <ligand>
        <name>Fe(2+)</name>
        <dbReference type="ChEBI" id="CHEBI:29033"/>
    </ligand>
</feature>
<evidence type="ECO:0000256" key="7">
    <source>
        <dbReference type="HAMAP-Rule" id="MF_00323"/>
    </source>
</evidence>
<dbReference type="HAMAP" id="MF_00323">
    <property type="entry name" value="Ferrochelatase"/>
    <property type="match status" value="1"/>
</dbReference>
<dbReference type="PANTHER" id="PTHR11108:SF1">
    <property type="entry name" value="FERROCHELATASE, MITOCHONDRIAL"/>
    <property type="match status" value="1"/>
</dbReference>
<dbReference type="EC" id="4.99.1.9" evidence="7"/>
<dbReference type="NCBIfam" id="TIGR00109">
    <property type="entry name" value="hemH"/>
    <property type="match status" value="1"/>
</dbReference>
<dbReference type="SUPFAM" id="SSF53800">
    <property type="entry name" value="Chelatase"/>
    <property type="match status" value="1"/>
</dbReference>
<gene>
    <name evidence="7" type="primary">cpfC</name>
    <name evidence="9" type="ORF">BSOLF_1603</name>
</gene>
<evidence type="ECO:0000313" key="9">
    <source>
        <dbReference type="EMBL" id="PTQ57448.1"/>
    </source>
</evidence>
<feature type="binding site" evidence="7">
    <location>
        <position position="186"/>
    </location>
    <ligand>
        <name>Fe(2+)</name>
        <dbReference type="ChEBI" id="CHEBI:29033"/>
    </ligand>
</feature>
<keyword evidence="7 8" id="KW-0963">Cytoplasm</keyword>
<comment type="subcellular location">
    <subcellularLocation>
        <location evidence="7 8">Cytoplasm</location>
    </subcellularLocation>
</comment>
<dbReference type="InterPro" id="IPR033659">
    <property type="entry name" value="Ferrochelatase_N"/>
</dbReference>
<feature type="binding site" evidence="7">
    <location>
        <begin position="50"/>
        <end position="51"/>
    </location>
    <ligand>
        <name>Fe-coproporphyrin III</name>
        <dbReference type="ChEBI" id="CHEBI:68438"/>
    </ligand>
</feature>
<accession>A0A2R6Y458</accession>
<comment type="similarity">
    <text evidence="7 8">Belongs to the ferrochelatase family.</text>
</comment>
<dbReference type="Gene3D" id="3.40.50.1400">
    <property type="match status" value="2"/>
</dbReference>
<organism evidence="9 10">
    <name type="scientific">Candidatus Carbonibacillus altaicus</name>
    <dbReference type="NCBI Taxonomy" id="2163959"/>
    <lineage>
        <taxon>Bacteria</taxon>
        <taxon>Bacillati</taxon>
        <taxon>Bacillota</taxon>
        <taxon>Bacilli</taxon>
        <taxon>Bacillales</taxon>
        <taxon>Candidatus Carbonibacillus</taxon>
    </lineage>
</organism>
<dbReference type="PANTHER" id="PTHR11108">
    <property type="entry name" value="FERROCHELATASE"/>
    <property type="match status" value="1"/>
</dbReference>
<dbReference type="PROSITE" id="PS00534">
    <property type="entry name" value="FERROCHELATASE"/>
    <property type="match status" value="1"/>
</dbReference>
<evidence type="ECO:0000256" key="6">
    <source>
        <dbReference type="ARBA" id="ARBA00024536"/>
    </source>
</evidence>
<dbReference type="Proteomes" id="UP000244338">
    <property type="component" value="Unassembled WGS sequence"/>
</dbReference>
<dbReference type="AlphaFoldDB" id="A0A2R6Y458"/>
<evidence type="ECO:0000256" key="8">
    <source>
        <dbReference type="RuleBase" id="RU000607"/>
    </source>
</evidence>
<dbReference type="CDD" id="cd03411">
    <property type="entry name" value="Ferrochelatase_N"/>
    <property type="match status" value="1"/>
</dbReference>
<dbReference type="GO" id="GO:0006783">
    <property type="term" value="P:heme biosynthetic process"/>
    <property type="evidence" value="ECO:0007669"/>
    <property type="project" value="UniProtKB-UniRule"/>
</dbReference>
<comment type="pathway">
    <text evidence="1 7 8">Porphyrin-containing compound metabolism; protoheme biosynthesis.</text>
</comment>
<evidence type="ECO:0000256" key="1">
    <source>
        <dbReference type="ARBA" id="ARBA00004744"/>
    </source>
</evidence>
<comment type="caution">
    <text evidence="9">The sequence shown here is derived from an EMBL/GenBank/DDBJ whole genome shotgun (WGS) entry which is preliminary data.</text>
</comment>
<evidence type="ECO:0000313" key="10">
    <source>
        <dbReference type="Proteomes" id="UP000244338"/>
    </source>
</evidence>
<dbReference type="UniPathway" id="UPA00252"/>
<evidence type="ECO:0000256" key="3">
    <source>
        <dbReference type="ARBA" id="ARBA00023133"/>
    </source>
</evidence>
<keyword evidence="7" id="KW-0479">Metal-binding</keyword>
<dbReference type="GO" id="GO:0005737">
    <property type="term" value="C:cytoplasm"/>
    <property type="evidence" value="ECO:0007669"/>
    <property type="project" value="UniProtKB-SubCell"/>
</dbReference>
<dbReference type="GO" id="GO:0004325">
    <property type="term" value="F:ferrochelatase activity"/>
    <property type="evidence" value="ECO:0007669"/>
    <property type="project" value="UniProtKB-UniRule"/>
</dbReference>
<protein>
    <recommendedName>
        <fullName evidence="7">Coproporphyrin III ferrochelatase</fullName>
        <ecNumber evidence="7">4.99.1.9</ecNumber>
    </recommendedName>
</protein>
<reference evidence="10" key="1">
    <citation type="journal article" date="2018" name="Sci. Rep.">
        <title>Lignite coal burning seam in the remote Altai Mountains harbors a hydrogen-driven thermophilic microbial community.</title>
        <authorList>
            <person name="Kadnikov V.V."/>
            <person name="Mardanov A.V."/>
            <person name="Ivasenko D.A."/>
            <person name="Antsiferov D.V."/>
            <person name="Beletsky A.V."/>
            <person name="Karnachuk O.V."/>
            <person name="Ravin N.V."/>
        </authorList>
    </citation>
    <scope>NUCLEOTIDE SEQUENCE [LARGE SCALE GENOMIC DNA]</scope>
</reference>